<evidence type="ECO:0000256" key="1">
    <source>
        <dbReference type="SAM" id="MobiDB-lite"/>
    </source>
</evidence>
<feature type="compositionally biased region" description="Basic and acidic residues" evidence="1">
    <location>
        <begin position="1"/>
        <end position="18"/>
    </location>
</feature>
<dbReference type="EMBL" id="LR796402">
    <property type="protein sequence ID" value="CAB4141929.1"/>
    <property type="molecule type" value="Genomic_DNA"/>
</dbReference>
<protein>
    <submittedName>
        <fullName evidence="2">Uncharacterized protein</fullName>
    </submittedName>
</protein>
<feature type="region of interest" description="Disordered" evidence="1">
    <location>
        <begin position="1"/>
        <end position="28"/>
    </location>
</feature>
<gene>
    <name evidence="2" type="ORF">UFOVP421_28</name>
</gene>
<reference evidence="2" key="1">
    <citation type="submission" date="2020-04" db="EMBL/GenBank/DDBJ databases">
        <authorList>
            <person name="Chiriac C."/>
            <person name="Salcher M."/>
            <person name="Ghai R."/>
            <person name="Kavagutti S V."/>
        </authorList>
    </citation>
    <scope>NUCLEOTIDE SEQUENCE</scope>
</reference>
<organism evidence="2">
    <name type="scientific">uncultured Caudovirales phage</name>
    <dbReference type="NCBI Taxonomy" id="2100421"/>
    <lineage>
        <taxon>Viruses</taxon>
        <taxon>Duplodnaviria</taxon>
        <taxon>Heunggongvirae</taxon>
        <taxon>Uroviricota</taxon>
        <taxon>Caudoviricetes</taxon>
        <taxon>Peduoviridae</taxon>
        <taxon>Maltschvirus</taxon>
        <taxon>Maltschvirus maltsch</taxon>
    </lineage>
</organism>
<name>A0A6J5MDU9_9CAUD</name>
<evidence type="ECO:0000313" key="2">
    <source>
        <dbReference type="EMBL" id="CAB4141929.1"/>
    </source>
</evidence>
<accession>A0A6J5MDU9</accession>
<proteinExistence type="predicted"/>
<sequence>MTDAERLAEAERAARDATADIYTPETPGPLRDGLLRGWFRHMTAQERRTREEWKC</sequence>